<name>A0ABR9JJZ9_9ACTN</name>
<evidence type="ECO:0000313" key="3">
    <source>
        <dbReference type="EMBL" id="MBE1530716.1"/>
    </source>
</evidence>
<reference evidence="3 4" key="1">
    <citation type="submission" date="2020-10" db="EMBL/GenBank/DDBJ databases">
        <title>Sequencing the genomes of 1000 actinobacteria strains.</title>
        <authorList>
            <person name="Klenk H.-P."/>
        </authorList>
    </citation>
    <scope>NUCLEOTIDE SEQUENCE [LARGE SCALE GENOMIC DNA]</scope>
    <source>
        <strain evidence="3 4">DSM 46744</strain>
    </source>
</reference>
<comment type="caution">
    <text evidence="3">The sequence shown here is derived from an EMBL/GenBank/DDBJ whole genome shotgun (WGS) entry which is preliminary data.</text>
</comment>
<keyword evidence="2" id="KW-0472">Membrane</keyword>
<accession>A0ABR9JJZ9</accession>
<gene>
    <name evidence="3" type="ORF">H4W34_000549</name>
</gene>
<evidence type="ECO:0000256" key="1">
    <source>
        <dbReference type="SAM" id="MobiDB-lite"/>
    </source>
</evidence>
<evidence type="ECO:0000256" key="2">
    <source>
        <dbReference type="SAM" id="Phobius"/>
    </source>
</evidence>
<feature type="transmembrane region" description="Helical" evidence="2">
    <location>
        <begin position="26"/>
        <end position="45"/>
    </location>
</feature>
<protein>
    <recommendedName>
        <fullName evidence="5">ABC transporter permease</fullName>
    </recommendedName>
</protein>
<evidence type="ECO:0008006" key="5">
    <source>
        <dbReference type="Google" id="ProtNLM"/>
    </source>
</evidence>
<sequence>MSEPTGAAVRTAAPARTDDGSGRPRLLGYGAARFGYWLIILLAAVP</sequence>
<organism evidence="3 4">
    <name type="scientific">Actinomadura algeriensis</name>
    <dbReference type="NCBI Taxonomy" id="1679523"/>
    <lineage>
        <taxon>Bacteria</taxon>
        <taxon>Bacillati</taxon>
        <taxon>Actinomycetota</taxon>
        <taxon>Actinomycetes</taxon>
        <taxon>Streptosporangiales</taxon>
        <taxon>Thermomonosporaceae</taxon>
        <taxon>Actinomadura</taxon>
    </lineage>
</organism>
<keyword evidence="2" id="KW-0812">Transmembrane</keyword>
<dbReference type="RefSeq" id="WP_192757694.1">
    <property type="nucleotide sequence ID" value="NZ_JADBDZ010000001.1"/>
</dbReference>
<feature type="region of interest" description="Disordered" evidence="1">
    <location>
        <begin position="1"/>
        <end position="24"/>
    </location>
</feature>
<keyword evidence="2" id="KW-1133">Transmembrane helix</keyword>
<proteinExistence type="predicted"/>
<evidence type="ECO:0000313" key="4">
    <source>
        <dbReference type="Proteomes" id="UP000627838"/>
    </source>
</evidence>
<dbReference type="EMBL" id="JADBDZ010000001">
    <property type="protein sequence ID" value="MBE1530716.1"/>
    <property type="molecule type" value="Genomic_DNA"/>
</dbReference>
<dbReference type="Proteomes" id="UP000627838">
    <property type="component" value="Unassembled WGS sequence"/>
</dbReference>
<keyword evidence="4" id="KW-1185">Reference proteome</keyword>